<dbReference type="SUPFAM" id="SSF56349">
    <property type="entry name" value="DNA breaking-rejoining enzymes"/>
    <property type="match status" value="1"/>
</dbReference>
<dbReference type="AlphaFoldDB" id="A0A4Y3WRB8"/>
<organism evidence="3 4">
    <name type="scientific">Pseudonocardia hydrocarbonoxydans</name>
    <dbReference type="NCBI Taxonomy" id="76726"/>
    <lineage>
        <taxon>Bacteria</taxon>
        <taxon>Bacillati</taxon>
        <taxon>Actinomycetota</taxon>
        <taxon>Actinomycetes</taxon>
        <taxon>Pseudonocardiales</taxon>
        <taxon>Pseudonocardiaceae</taxon>
        <taxon>Pseudonocardia</taxon>
    </lineage>
</organism>
<protein>
    <recommendedName>
        <fullName evidence="2">Tyr recombinase domain-containing protein</fullName>
    </recommendedName>
</protein>
<dbReference type="Proteomes" id="UP000320338">
    <property type="component" value="Unassembled WGS sequence"/>
</dbReference>
<dbReference type="PANTHER" id="PTHR30349">
    <property type="entry name" value="PHAGE INTEGRASE-RELATED"/>
    <property type="match status" value="1"/>
</dbReference>
<accession>A0A4Y3WRB8</accession>
<dbReference type="InterPro" id="IPR050090">
    <property type="entry name" value="Tyrosine_recombinase_XerCD"/>
</dbReference>
<dbReference type="Gene3D" id="1.10.443.10">
    <property type="entry name" value="Intergrase catalytic core"/>
    <property type="match status" value="1"/>
</dbReference>
<keyword evidence="4" id="KW-1185">Reference proteome</keyword>
<dbReference type="PROSITE" id="PS51898">
    <property type="entry name" value="TYR_RECOMBINASE"/>
    <property type="match status" value="1"/>
</dbReference>
<gene>
    <name evidence="3" type="ORF">PHY01_30940</name>
</gene>
<dbReference type="GO" id="GO:0003677">
    <property type="term" value="F:DNA binding"/>
    <property type="evidence" value="ECO:0007669"/>
    <property type="project" value="InterPro"/>
</dbReference>
<feature type="domain" description="Tyr recombinase" evidence="2">
    <location>
        <begin position="136"/>
        <end position="306"/>
    </location>
</feature>
<evidence type="ECO:0000256" key="1">
    <source>
        <dbReference type="ARBA" id="ARBA00023172"/>
    </source>
</evidence>
<name>A0A4Y3WRB8_9PSEU</name>
<evidence type="ECO:0000313" key="3">
    <source>
        <dbReference type="EMBL" id="GEC20811.1"/>
    </source>
</evidence>
<dbReference type="InterPro" id="IPR011010">
    <property type="entry name" value="DNA_brk_join_enz"/>
</dbReference>
<dbReference type="InterPro" id="IPR002104">
    <property type="entry name" value="Integrase_catalytic"/>
</dbReference>
<evidence type="ECO:0000313" key="4">
    <source>
        <dbReference type="Proteomes" id="UP000320338"/>
    </source>
</evidence>
<proteinExistence type="predicted"/>
<evidence type="ECO:0000259" key="2">
    <source>
        <dbReference type="PROSITE" id="PS51898"/>
    </source>
</evidence>
<dbReference type="Pfam" id="PF00589">
    <property type="entry name" value="Phage_integrase"/>
    <property type="match status" value="1"/>
</dbReference>
<dbReference type="OrthoDB" id="4603684at2"/>
<dbReference type="PANTHER" id="PTHR30349:SF90">
    <property type="entry name" value="TYROSINE RECOMBINASE XERD"/>
    <property type="match status" value="1"/>
</dbReference>
<sequence>MTAADRVPPQHRVPVHRRAKVHRLPAIVDNLPGAVYRTQPTRYLIEHLDWMRRAGRADSTIKARTMALHFLALWLHGDPFDATSQQLDAWQSTLKPLIKMRHQTSLIRPYYRFVQDRGYRLDNPAALLPLPPAPRRLPRPISEERLMAAVAAARPRVLRWLLLAGWSGLRAAEIAGLTVESFAADGTGQVWARVMGKGSKEREVPVPAWCWELIEPALPASGPCWAREKGTGPVTAQHVSQLCNDYLRSQGMSDTFHALRHRAATETLHATGGDLRAVQDLLGHSNLGTLHVYTRVRPGTLAGAVAALGRPTDELR</sequence>
<dbReference type="EMBL" id="BJNG01000025">
    <property type="protein sequence ID" value="GEC20811.1"/>
    <property type="molecule type" value="Genomic_DNA"/>
</dbReference>
<keyword evidence="1" id="KW-0233">DNA recombination</keyword>
<comment type="caution">
    <text evidence="3">The sequence shown here is derived from an EMBL/GenBank/DDBJ whole genome shotgun (WGS) entry which is preliminary data.</text>
</comment>
<dbReference type="GO" id="GO:0006310">
    <property type="term" value="P:DNA recombination"/>
    <property type="evidence" value="ECO:0007669"/>
    <property type="project" value="UniProtKB-KW"/>
</dbReference>
<dbReference type="GO" id="GO:0015074">
    <property type="term" value="P:DNA integration"/>
    <property type="evidence" value="ECO:0007669"/>
    <property type="project" value="InterPro"/>
</dbReference>
<reference evidence="3 4" key="1">
    <citation type="submission" date="2019-06" db="EMBL/GenBank/DDBJ databases">
        <title>Whole genome shotgun sequence of Pseudonocardia hydrocarbonoxydans NBRC 14498.</title>
        <authorList>
            <person name="Hosoyama A."/>
            <person name="Uohara A."/>
            <person name="Ohji S."/>
            <person name="Ichikawa N."/>
        </authorList>
    </citation>
    <scope>NUCLEOTIDE SEQUENCE [LARGE SCALE GENOMIC DNA]</scope>
    <source>
        <strain evidence="3 4">NBRC 14498</strain>
    </source>
</reference>
<dbReference type="InterPro" id="IPR013762">
    <property type="entry name" value="Integrase-like_cat_sf"/>
</dbReference>
<dbReference type="RefSeq" id="WP_141279346.1">
    <property type="nucleotide sequence ID" value="NZ_BAAARZ010000018.1"/>
</dbReference>